<feature type="transmembrane region" description="Helical" evidence="1">
    <location>
        <begin position="302"/>
        <end position="319"/>
    </location>
</feature>
<feature type="transmembrane region" description="Helical" evidence="1">
    <location>
        <begin position="201"/>
        <end position="220"/>
    </location>
</feature>
<dbReference type="EMBL" id="FNDT01000003">
    <property type="protein sequence ID" value="SDH84794.1"/>
    <property type="molecule type" value="Genomic_DNA"/>
</dbReference>
<feature type="transmembrane region" description="Helical" evidence="1">
    <location>
        <begin position="100"/>
        <end position="123"/>
    </location>
</feature>
<feature type="transmembrane region" description="Helical" evidence="1">
    <location>
        <begin position="405"/>
        <end position="428"/>
    </location>
</feature>
<feature type="transmembrane region" description="Helical" evidence="1">
    <location>
        <begin position="129"/>
        <end position="151"/>
    </location>
</feature>
<feature type="transmembrane region" description="Helical" evidence="1">
    <location>
        <begin position="21"/>
        <end position="47"/>
    </location>
</feature>
<feature type="transmembrane region" description="Helical" evidence="1">
    <location>
        <begin position="449"/>
        <end position="474"/>
    </location>
</feature>
<keyword evidence="1" id="KW-0812">Transmembrane</keyword>
<accession>A0A1G8FRQ0</accession>
<feature type="transmembrane region" description="Helical" evidence="1">
    <location>
        <begin position="172"/>
        <end position="195"/>
    </location>
</feature>
<keyword evidence="3" id="KW-1185">Reference proteome</keyword>
<protein>
    <submittedName>
        <fullName evidence="2">ABC-2 type transport system permease protein</fullName>
    </submittedName>
</protein>
<gene>
    <name evidence="2" type="ORF">SAMN04488693_103167</name>
</gene>
<evidence type="ECO:0000256" key="1">
    <source>
        <dbReference type="SAM" id="Phobius"/>
    </source>
</evidence>
<dbReference type="Proteomes" id="UP000199258">
    <property type="component" value="Unassembled WGS sequence"/>
</dbReference>
<feature type="transmembrane region" description="Helical" evidence="1">
    <location>
        <begin position="371"/>
        <end position="393"/>
    </location>
</feature>
<evidence type="ECO:0000313" key="2">
    <source>
        <dbReference type="EMBL" id="SDH84794.1"/>
    </source>
</evidence>
<reference evidence="2 3" key="1">
    <citation type="submission" date="2016-10" db="EMBL/GenBank/DDBJ databases">
        <authorList>
            <person name="de Groot N.N."/>
        </authorList>
    </citation>
    <scope>NUCLEOTIDE SEQUENCE [LARGE SCALE GENOMIC DNA]</scope>
    <source>
        <strain evidence="2 3">NP_1H</strain>
    </source>
</reference>
<name>A0A1G8FRQ0_9MICC</name>
<organism evidence="2 3">
    <name type="scientific">Arthrobacter subterraneus</name>
    <dbReference type="NCBI Taxonomy" id="335973"/>
    <lineage>
        <taxon>Bacteria</taxon>
        <taxon>Bacillati</taxon>
        <taxon>Actinomycetota</taxon>
        <taxon>Actinomycetes</taxon>
        <taxon>Micrococcales</taxon>
        <taxon>Micrococcaceae</taxon>
        <taxon>Arthrobacter</taxon>
    </lineage>
</organism>
<dbReference type="STRING" id="335973.SAMN04488693_103167"/>
<feature type="transmembrane region" description="Helical" evidence="1">
    <location>
        <begin position="59"/>
        <end position="79"/>
    </location>
</feature>
<feature type="transmembrane region" description="Helical" evidence="1">
    <location>
        <begin position="271"/>
        <end position="290"/>
    </location>
</feature>
<keyword evidence="1" id="KW-0472">Membrane</keyword>
<proteinExistence type="predicted"/>
<dbReference type="RefSeq" id="WP_090585066.1">
    <property type="nucleotide sequence ID" value="NZ_FNDT01000003.1"/>
</dbReference>
<dbReference type="OrthoDB" id="3261041at2"/>
<dbReference type="AlphaFoldDB" id="A0A1G8FRQ0"/>
<evidence type="ECO:0000313" key="3">
    <source>
        <dbReference type="Proteomes" id="UP000199258"/>
    </source>
</evidence>
<feature type="transmembrane region" description="Helical" evidence="1">
    <location>
        <begin position="232"/>
        <end position="251"/>
    </location>
</feature>
<feature type="transmembrane region" description="Helical" evidence="1">
    <location>
        <begin position="480"/>
        <end position="501"/>
    </location>
</feature>
<feature type="transmembrane region" description="Helical" evidence="1">
    <location>
        <begin position="331"/>
        <end position="350"/>
    </location>
</feature>
<keyword evidence="1" id="KW-1133">Transmembrane helix</keyword>
<sequence length="523" mass="54271">MVAHLLKLKLLLLRNSLRRSTWQLVGVILGALYGLGLLGMIVAGLIALGALDLELMRTVVVLGGSAAVLGWVVIPLVASGVDMTLDPARFVTFTIPLRQLMTGLTLSGVIGIPGAVTLIAFLALTLTWIRYPIAALAAAICAVCAVLLCVAGSRLVTTAGTALASFRRFRDVSSMVAIIPLVLLGPIFAGVTAGFRNSPEFAGELANILAWTPLGVFVAIPADLAAGDGLTALARLGIGLGAIAGVTYLWHASLSHALVTPPYNAVSRKPGGNVGLFARVPATPAGAVAARALTYWVRDPRYAASILVVPLLPILLWFISGDSGGFFLLNYLGPVTAFLLAWSISADISYDNTAFWMHLSAGVSGRADRAGRAAALLVFAVPVVLVFTIAPLWLSGSLADLPMMLGLAVGTLLTGTGFASVVSARYTYNVPLPGESPFKTPPGTGFSMLAIQGIGWVVLMVLLAPEVGLAIAYLATGSTVFGWLTLCAGVVVGTAVFYGGIRIGGAWYDKRGPELLEAVAVNK</sequence>